<dbReference type="CDD" id="cd09009">
    <property type="entry name" value="PNP-EcPNPII_like"/>
    <property type="match status" value="1"/>
</dbReference>
<reference evidence="8" key="1">
    <citation type="submission" date="2018-05" db="EMBL/GenBank/DDBJ databases">
        <authorList>
            <person name="Lanie J.A."/>
            <person name="Ng W.-L."/>
            <person name="Kazmierczak K.M."/>
            <person name="Andrzejewski T.M."/>
            <person name="Davidsen T.M."/>
            <person name="Wayne K.J."/>
            <person name="Tettelin H."/>
            <person name="Glass J.I."/>
            <person name="Rusch D."/>
            <person name="Podicherti R."/>
            <person name="Tsui H.-C.T."/>
            <person name="Winkler M.E."/>
        </authorList>
    </citation>
    <scope>NUCLEOTIDE SEQUENCE</scope>
</reference>
<evidence type="ECO:0000256" key="4">
    <source>
        <dbReference type="ARBA" id="ARBA00022676"/>
    </source>
</evidence>
<dbReference type="GO" id="GO:0009116">
    <property type="term" value="P:nucleoside metabolic process"/>
    <property type="evidence" value="ECO:0007669"/>
    <property type="project" value="InterPro"/>
</dbReference>
<evidence type="ECO:0000256" key="6">
    <source>
        <dbReference type="ARBA" id="ARBA00031036"/>
    </source>
</evidence>
<dbReference type="EMBL" id="UINC01110572">
    <property type="protein sequence ID" value="SVC78166.1"/>
    <property type="molecule type" value="Genomic_DNA"/>
</dbReference>
<dbReference type="GO" id="GO:0004731">
    <property type="term" value="F:purine-nucleoside phosphorylase activity"/>
    <property type="evidence" value="ECO:0007669"/>
    <property type="project" value="UniProtKB-EC"/>
</dbReference>
<dbReference type="NCBIfam" id="TIGR01697">
    <property type="entry name" value="PNPH-PUNA-XAPA"/>
    <property type="match status" value="1"/>
</dbReference>
<evidence type="ECO:0000256" key="5">
    <source>
        <dbReference type="ARBA" id="ARBA00022679"/>
    </source>
</evidence>
<accession>A0A382PY96</accession>
<keyword evidence="4" id="KW-0328">Glycosyltransferase</keyword>
<gene>
    <name evidence="8" type="ORF">METZ01_LOCUS331020</name>
</gene>
<evidence type="ECO:0000256" key="3">
    <source>
        <dbReference type="ARBA" id="ARBA00011886"/>
    </source>
</evidence>
<evidence type="ECO:0000256" key="2">
    <source>
        <dbReference type="ARBA" id="ARBA00006751"/>
    </source>
</evidence>
<proteinExistence type="inferred from homology"/>
<dbReference type="InterPro" id="IPR011268">
    <property type="entry name" value="Purine_phosphorylase"/>
</dbReference>
<name>A0A382PY96_9ZZZZ</name>
<dbReference type="EC" id="2.4.2.1" evidence="3"/>
<dbReference type="Gene3D" id="3.40.50.1580">
    <property type="entry name" value="Nucleoside phosphorylase domain"/>
    <property type="match status" value="1"/>
</dbReference>
<feature type="domain" description="Nucleoside phosphorylase" evidence="7">
    <location>
        <begin position="2"/>
        <end position="209"/>
    </location>
</feature>
<protein>
    <recommendedName>
        <fullName evidence="3">purine-nucleoside phosphorylase</fullName>
        <ecNumber evidence="3">2.4.2.1</ecNumber>
    </recommendedName>
    <alternativeName>
        <fullName evidence="6">Inosine-guanosine phosphorylase</fullName>
    </alternativeName>
</protein>
<feature type="non-terminal residue" evidence="8">
    <location>
        <position position="209"/>
    </location>
</feature>
<dbReference type="UniPathway" id="UPA00606"/>
<dbReference type="Pfam" id="PF01048">
    <property type="entry name" value="PNP_UDP_1"/>
    <property type="match status" value="1"/>
</dbReference>
<organism evidence="8">
    <name type="scientific">marine metagenome</name>
    <dbReference type="NCBI Taxonomy" id="408172"/>
    <lineage>
        <taxon>unclassified sequences</taxon>
        <taxon>metagenomes</taxon>
        <taxon>ecological metagenomes</taxon>
    </lineage>
</organism>
<dbReference type="PANTHER" id="PTHR11904">
    <property type="entry name" value="METHYLTHIOADENOSINE/PURINE NUCLEOSIDE PHOSPHORYLASE"/>
    <property type="match status" value="1"/>
</dbReference>
<dbReference type="SUPFAM" id="SSF53167">
    <property type="entry name" value="Purine and uridine phosphorylases"/>
    <property type="match status" value="1"/>
</dbReference>
<keyword evidence="5" id="KW-0808">Transferase</keyword>
<comment type="similarity">
    <text evidence="2">Belongs to the PNP/MTAP phosphorylase family.</text>
</comment>
<dbReference type="GO" id="GO:0005737">
    <property type="term" value="C:cytoplasm"/>
    <property type="evidence" value="ECO:0007669"/>
    <property type="project" value="TreeGrafter"/>
</dbReference>
<dbReference type="AlphaFoldDB" id="A0A382PY96"/>
<comment type="pathway">
    <text evidence="1">Purine metabolism; purine nucleoside salvage.</text>
</comment>
<dbReference type="InterPro" id="IPR035994">
    <property type="entry name" value="Nucleoside_phosphorylase_sf"/>
</dbReference>
<dbReference type="NCBIfam" id="NF006054">
    <property type="entry name" value="PRK08202.1"/>
    <property type="match status" value="1"/>
</dbReference>
<feature type="non-terminal residue" evidence="8">
    <location>
        <position position="1"/>
    </location>
</feature>
<dbReference type="PANTHER" id="PTHR11904:SF9">
    <property type="entry name" value="PURINE NUCLEOSIDE PHOSPHORYLASE-RELATED"/>
    <property type="match status" value="1"/>
</dbReference>
<dbReference type="InterPro" id="IPR000845">
    <property type="entry name" value="Nucleoside_phosphorylase_d"/>
</dbReference>
<evidence type="ECO:0000259" key="7">
    <source>
        <dbReference type="Pfam" id="PF01048"/>
    </source>
</evidence>
<evidence type="ECO:0000256" key="1">
    <source>
        <dbReference type="ARBA" id="ARBA00005058"/>
    </source>
</evidence>
<sequence>VAVVLGSGLGGLSDQMVDAMAIPYGDLKGFPRPGVSGHQGQLVLAKVGQTPVALLEGRAHLYETGRADAMKVAVRTLAALGCEALVLTNAAGGLDNDMEPGSIMLMTDHLNFTGQSPLFGEPSDDRFVDLVDAYDPALQQQLLDHGKAMGVPLHQGVYAWFAGPQFETVAEVRAAGILGANAVGMSTVPEVILARHANMRVAGLSIITN</sequence>
<evidence type="ECO:0000313" key="8">
    <source>
        <dbReference type="EMBL" id="SVC78166.1"/>
    </source>
</evidence>